<name>A0A088RZD6_LEIPA</name>
<dbReference type="VEuPathDB" id="TriTrypDB:LPMP_332270"/>
<dbReference type="EMBL" id="CP009402">
    <property type="protein sequence ID" value="AIO01518.1"/>
    <property type="molecule type" value="Genomic_DNA"/>
</dbReference>
<dbReference type="RefSeq" id="XP_010702318.1">
    <property type="nucleotide sequence ID" value="XM_010704016.1"/>
</dbReference>
<dbReference type="AlphaFoldDB" id="A0A088RZD6"/>
<dbReference type="OrthoDB" id="2865258at2759"/>
<dbReference type="SFLD" id="SFLDG01131">
    <property type="entry name" value="C1.5.2:_MDP_Like"/>
    <property type="match status" value="1"/>
</dbReference>
<dbReference type="GO" id="GO:0003993">
    <property type="term" value="F:acid phosphatase activity"/>
    <property type="evidence" value="ECO:0007669"/>
    <property type="project" value="TreeGrafter"/>
</dbReference>
<evidence type="ECO:0000313" key="2">
    <source>
        <dbReference type="Proteomes" id="UP000063063"/>
    </source>
</evidence>
<dbReference type="GeneID" id="22578380"/>
<dbReference type="PANTHER" id="PTHR17901:SF14">
    <property type="entry name" value="MAGNESIUM-DEPENDENT PHOSPHATASE 1"/>
    <property type="match status" value="1"/>
</dbReference>
<dbReference type="Pfam" id="PF12689">
    <property type="entry name" value="Acid_PPase"/>
    <property type="match status" value="1"/>
</dbReference>
<gene>
    <name evidence="1" type="ORF">LPMP_332270</name>
</gene>
<accession>A0A088RZD6</accession>
<dbReference type="NCBIfam" id="TIGR01681">
    <property type="entry name" value="HAD-SF-IIIC"/>
    <property type="match status" value="1"/>
</dbReference>
<dbReference type="Proteomes" id="UP000063063">
    <property type="component" value="Chromosome 33"/>
</dbReference>
<dbReference type="InterPro" id="IPR036412">
    <property type="entry name" value="HAD-like_sf"/>
</dbReference>
<dbReference type="Gene3D" id="3.40.50.1000">
    <property type="entry name" value="HAD superfamily/HAD-like"/>
    <property type="match status" value="1"/>
</dbReference>
<dbReference type="PANTHER" id="PTHR17901">
    <property type="entry name" value="MAGNESIUM-DEPENDENT PHOSPHATASE 1 MDP1"/>
    <property type="match status" value="1"/>
</dbReference>
<dbReference type="InterPro" id="IPR010036">
    <property type="entry name" value="MDP_1_eu_arc"/>
</dbReference>
<organism evidence="1 2">
    <name type="scientific">Leishmania panamensis</name>
    <dbReference type="NCBI Taxonomy" id="5679"/>
    <lineage>
        <taxon>Eukaryota</taxon>
        <taxon>Discoba</taxon>
        <taxon>Euglenozoa</taxon>
        <taxon>Kinetoplastea</taxon>
        <taxon>Metakinetoplastina</taxon>
        <taxon>Trypanosomatida</taxon>
        <taxon>Trypanosomatidae</taxon>
        <taxon>Leishmaniinae</taxon>
        <taxon>Leishmania</taxon>
        <taxon>Leishmania guyanensis species complex</taxon>
    </lineage>
</organism>
<evidence type="ECO:0000313" key="1">
    <source>
        <dbReference type="EMBL" id="AIO01518.1"/>
    </source>
</evidence>
<dbReference type="SFLD" id="SFLDS00003">
    <property type="entry name" value="Haloacid_Dehalogenase"/>
    <property type="match status" value="1"/>
</dbReference>
<dbReference type="SFLD" id="SFLDG01129">
    <property type="entry name" value="C1.5:_HAD__Beta-PGM__Phosphata"/>
    <property type="match status" value="1"/>
</dbReference>
<sequence>MSSVTVTGGADAAALLPRVIVFDLDGTLWTPEMYQLWGGSPFKPHKQNLNSMIDKSGVEVRLIGESRNVLQTLATDSKWANTYLAISSTCDVPSWARELLGKFTFTDCAGKTVPMHDLFGDRIEIYKANKARQHEAILQKVNKIDPSVSEYAQMLFFDNQTDNAQHVSRIGVTAYYCPNGMTEGTFQKGLDMWCCAQQSKM</sequence>
<dbReference type="KEGG" id="lpan:LPMP_332270"/>
<reference evidence="1 2" key="1">
    <citation type="journal article" date="2015" name="Sci. Rep.">
        <title>The genome of Leishmania panamensis: insights into genomics of the L. (Viannia) subgenus.</title>
        <authorList>
            <person name="Llanes A."/>
            <person name="Restrepo C.M."/>
            <person name="Vecchio G.D."/>
            <person name="Anguizola F.J."/>
            <person name="Lleonart R."/>
        </authorList>
    </citation>
    <scope>NUCLEOTIDE SEQUENCE [LARGE SCALE GENOMIC DNA]</scope>
    <source>
        <strain evidence="1 2">MHOM/PA/94/PSC-1</strain>
    </source>
</reference>
<dbReference type="NCBIfam" id="TIGR01685">
    <property type="entry name" value="MDP-1"/>
    <property type="match status" value="1"/>
</dbReference>
<dbReference type="InterPro" id="IPR023214">
    <property type="entry name" value="HAD_sf"/>
</dbReference>
<proteinExistence type="predicted"/>
<protein>
    <submittedName>
        <fullName evidence="1">Phosphatase, putative</fullName>
    </submittedName>
</protein>
<keyword evidence="2" id="KW-1185">Reference proteome</keyword>
<dbReference type="VEuPathDB" id="TriTrypDB:LPAL13_330030200"/>
<dbReference type="InterPro" id="IPR010033">
    <property type="entry name" value="HAD_SF_ppase_IIIC"/>
</dbReference>
<dbReference type="eggNOG" id="KOG4549">
    <property type="taxonomic scope" value="Eukaryota"/>
</dbReference>
<dbReference type="SUPFAM" id="SSF56784">
    <property type="entry name" value="HAD-like"/>
    <property type="match status" value="1"/>
</dbReference>